<reference evidence="3 5" key="1">
    <citation type="journal article" date="2015" name="Genome Announc.">
        <title>Complete genome sequences for 35 biothreat assay-relevant bacillus species.</title>
        <authorList>
            <person name="Johnson S.L."/>
            <person name="Daligault H.E."/>
            <person name="Davenport K.W."/>
            <person name="Jaissle J."/>
            <person name="Frey K.G."/>
            <person name="Ladner J.T."/>
            <person name="Broomall S.M."/>
            <person name="Bishop-Lilly K.A."/>
            <person name="Bruce D.C."/>
            <person name="Gibbons H.S."/>
            <person name="Coyne S.R."/>
            <person name="Lo C.C."/>
            <person name="Meincke L."/>
            <person name="Munk A.C."/>
            <person name="Koroleva G.I."/>
            <person name="Rosenzweig C.N."/>
            <person name="Palacios G.F."/>
            <person name="Redden C.L."/>
            <person name="Minogue T.D."/>
            <person name="Chain P.S."/>
        </authorList>
    </citation>
    <scope>NUCLEOTIDE SEQUENCE [LARGE SCALE GENOMIC DNA]</scope>
    <source>
        <strain evidence="3 5">HD1011</strain>
    </source>
</reference>
<dbReference type="PANTHER" id="PTHR30296">
    <property type="entry name" value="UNCHARACTERIZED PROTEIN YKGE"/>
    <property type="match status" value="1"/>
</dbReference>
<dbReference type="EMBL" id="CP009335">
    <property type="protein sequence ID" value="AJG74897.1"/>
    <property type="molecule type" value="Genomic_DNA"/>
</dbReference>
<dbReference type="GO" id="GO:0005829">
    <property type="term" value="C:cytosol"/>
    <property type="evidence" value="ECO:0007669"/>
    <property type="project" value="TreeGrafter"/>
</dbReference>
<dbReference type="GO" id="GO:0016491">
    <property type="term" value="F:oxidoreductase activity"/>
    <property type="evidence" value="ECO:0007669"/>
    <property type="project" value="UniProtKB-ARBA"/>
</dbReference>
<proteinExistence type="inferred from homology"/>
<evidence type="ECO:0000259" key="2">
    <source>
        <dbReference type="Pfam" id="PF02754"/>
    </source>
</evidence>
<reference evidence="4 6" key="2">
    <citation type="submission" date="2020-05" db="EMBL/GenBank/DDBJ databases">
        <title>FDA dAtabase for Regulatory Grade micrObial Sequences (FDA-ARGOS): Supporting development and validation of Infectious Disease Dx tests.</title>
        <authorList>
            <person name="Nelson B."/>
            <person name="Plummer A."/>
            <person name="Tallon L."/>
            <person name="Sadzewicz L."/>
            <person name="Zhao X."/>
            <person name="Vavikolanu K."/>
            <person name="Mehta A."/>
            <person name="Aluvathingal J."/>
            <person name="Nadendla S."/>
            <person name="Myers T."/>
            <person name="Yan Y."/>
            <person name="Sichtig H."/>
        </authorList>
    </citation>
    <scope>NUCLEOTIDE SEQUENCE [LARGE SCALE GENOMIC DNA]</scope>
    <source>
        <strain evidence="4 6">FDAARGOS_795</strain>
    </source>
</reference>
<organism evidence="4 6">
    <name type="scientific">Bacillus thuringiensis</name>
    <dbReference type="NCBI Taxonomy" id="1428"/>
    <lineage>
        <taxon>Bacteria</taxon>
        <taxon>Bacillati</taxon>
        <taxon>Bacillota</taxon>
        <taxon>Bacilli</taxon>
        <taxon>Bacillales</taxon>
        <taxon>Bacillaceae</taxon>
        <taxon>Bacillus</taxon>
        <taxon>Bacillus cereus group</taxon>
    </lineage>
</organism>
<dbReference type="AlphaFoldDB" id="A0A0B5NNF3"/>
<dbReference type="PANTHER" id="PTHR30296:SF0">
    <property type="entry name" value="LACTATE UTILIZATION PROTEIN A"/>
    <property type="match status" value="1"/>
</dbReference>
<comment type="function">
    <text evidence="1">Is involved in L-lactate degradation and allows cells to grow with lactate as the sole carbon source.</text>
</comment>
<dbReference type="Proteomes" id="UP000501107">
    <property type="component" value="Chromosome"/>
</dbReference>
<dbReference type="SMR" id="A0A0B5NNF3"/>
<feature type="domain" description="Cysteine-rich" evidence="2">
    <location>
        <begin position="3"/>
        <end position="83"/>
    </location>
</feature>
<gene>
    <name evidence="1 3" type="primary">lutA</name>
    <name evidence="3" type="ORF">BF38_4412</name>
    <name evidence="4" type="ORF">FOC89_29825</name>
</gene>
<sequence length="242" mass="27060">MKVSLFITCLSDVFFPQVGKSVVEIMNQCGVELDFPEGQTCCGQPAYNSGYQEDAKLAAKQMIKAFEHSEYIVTPSGSCASMVHHYYKEMFKGDSEWYEKAVHLADRTYELTDFLVNILGKNDWKSKLVEKAVFHQSCHMSRALGIKEEPLKLLSQVEGLDIKELPYCQDCCGFGGTFAVKMSSISETMVDEKIKHIEATEANLLIGADMGCLMNIGGRLRRENKNIQVLHVAEVLAKGLNK</sequence>
<accession>A0A0B5NNF3</accession>
<dbReference type="RefSeq" id="WP_000868788.1">
    <property type="nucleotide sequence ID" value="NZ_CP009335.1"/>
</dbReference>
<evidence type="ECO:0000313" key="5">
    <source>
        <dbReference type="Proteomes" id="UP000031876"/>
    </source>
</evidence>
<evidence type="ECO:0000313" key="3">
    <source>
        <dbReference type="EMBL" id="AJG74897.1"/>
    </source>
</evidence>
<evidence type="ECO:0000313" key="4">
    <source>
        <dbReference type="EMBL" id="QKH27977.1"/>
    </source>
</evidence>
<protein>
    <recommendedName>
        <fullName evidence="1">Lactate utilization protein A</fullName>
    </recommendedName>
</protein>
<name>A0A0B5NNF3_BACTU</name>
<dbReference type="InterPro" id="IPR004017">
    <property type="entry name" value="Cys_rich_dom"/>
</dbReference>
<dbReference type="GO" id="GO:0006089">
    <property type="term" value="P:lactate metabolic process"/>
    <property type="evidence" value="ECO:0007669"/>
    <property type="project" value="UniProtKB-UniRule"/>
</dbReference>
<feature type="domain" description="Cysteine-rich" evidence="2">
    <location>
        <begin position="133"/>
        <end position="216"/>
    </location>
</feature>
<dbReference type="HAMAP" id="MF_02105">
    <property type="entry name" value="LutA"/>
    <property type="match status" value="1"/>
</dbReference>
<evidence type="ECO:0000313" key="6">
    <source>
        <dbReference type="Proteomes" id="UP000501107"/>
    </source>
</evidence>
<dbReference type="InterPro" id="IPR022822">
    <property type="entry name" value="LutA"/>
</dbReference>
<dbReference type="KEGG" id="btw:BF38_4412"/>
<evidence type="ECO:0000256" key="1">
    <source>
        <dbReference type="HAMAP-Rule" id="MF_02105"/>
    </source>
</evidence>
<dbReference type="EMBL" id="CP053980">
    <property type="protein sequence ID" value="QKH27977.1"/>
    <property type="molecule type" value="Genomic_DNA"/>
</dbReference>
<dbReference type="Proteomes" id="UP000031876">
    <property type="component" value="Chromosome"/>
</dbReference>
<dbReference type="Pfam" id="PF02754">
    <property type="entry name" value="CCG"/>
    <property type="match status" value="2"/>
</dbReference>
<comment type="similarity">
    <text evidence="1">Belongs to the LutA/YkgE family.</text>
</comment>